<protein>
    <recommendedName>
        <fullName evidence="1">Creatinase N-terminal domain-containing protein</fullName>
    </recommendedName>
</protein>
<dbReference type="EMBL" id="CAJNOK010016537">
    <property type="protein sequence ID" value="CAF1247223.1"/>
    <property type="molecule type" value="Genomic_DNA"/>
</dbReference>
<dbReference type="SUPFAM" id="SSF53092">
    <property type="entry name" value="Creatinase/prolidase N-terminal domain"/>
    <property type="match status" value="1"/>
</dbReference>
<evidence type="ECO:0000313" key="3">
    <source>
        <dbReference type="EMBL" id="CAF4054853.1"/>
    </source>
</evidence>
<dbReference type="Proteomes" id="UP000677228">
    <property type="component" value="Unassembled WGS sequence"/>
</dbReference>
<dbReference type="InterPro" id="IPR029149">
    <property type="entry name" value="Creatin/AminoP/Spt16_N"/>
</dbReference>
<dbReference type="PANTHER" id="PTHR43763:SF6">
    <property type="entry name" value="XAA-PRO AMINOPEPTIDASE 1"/>
    <property type="match status" value="1"/>
</dbReference>
<dbReference type="Pfam" id="PF16189">
    <property type="entry name" value="Creatinase_N_2"/>
    <property type="match status" value="1"/>
</dbReference>
<gene>
    <name evidence="2" type="ORF">OVA965_LOCUS26104</name>
    <name evidence="3" type="ORF">TMI583_LOCUS26842</name>
</gene>
<name>A0A8S2PI42_9BILA</name>
<dbReference type="InterPro" id="IPR000587">
    <property type="entry name" value="Creatinase_N"/>
</dbReference>
<feature type="domain" description="Creatinase N-terminal" evidence="1">
    <location>
        <begin position="14"/>
        <end position="152"/>
    </location>
</feature>
<reference evidence="3" key="1">
    <citation type="submission" date="2021-02" db="EMBL/GenBank/DDBJ databases">
        <authorList>
            <person name="Nowell W R."/>
        </authorList>
    </citation>
    <scope>NUCLEOTIDE SEQUENCE</scope>
</reference>
<dbReference type="EMBL" id="CAJOBA010038088">
    <property type="protein sequence ID" value="CAF4054853.1"/>
    <property type="molecule type" value="Genomic_DNA"/>
</dbReference>
<sequence length="289" mass="33522">MASATIRDTGALLRRLRDIMKSNKYFTDVIHAYIVPTTDPHRNEYVADCFQRRAFLSNFTGSNGTAVVTLNEALLWTDGRYFLQADQELDKQYWKLMKDGTKDVLSITNWLARNLESNSNVACDPKLVSIGEWKDWTETLSQSDKNLIAIDQNLIDLIWEERPKLPQEPIWEYDVKFAGSSTTAEKLSKVREKLKEYQVQHLIVHRTDDVAWLFNLRGADIPYNPVFLSFALVGHDYVKLFCDLNKLSGDIRKNLTSQQVTLFDYDEFFPTLLHQAKQLKIEENKFCVK</sequence>
<dbReference type="FunFam" id="3.40.350.10:FF:000001">
    <property type="entry name" value="Putative xaa-Pro aminopeptidase 1"/>
    <property type="match status" value="1"/>
</dbReference>
<evidence type="ECO:0000259" key="1">
    <source>
        <dbReference type="Pfam" id="PF01321"/>
    </source>
</evidence>
<dbReference type="AlphaFoldDB" id="A0A8S2PI42"/>
<dbReference type="InterPro" id="IPR050422">
    <property type="entry name" value="X-Pro_aminopeptidase_P"/>
</dbReference>
<proteinExistence type="predicted"/>
<evidence type="ECO:0000313" key="2">
    <source>
        <dbReference type="EMBL" id="CAF1247223.1"/>
    </source>
</evidence>
<evidence type="ECO:0000313" key="4">
    <source>
        <dbReference type="Proteomes" id="UP000682733"/>
    </source>
</evidence>
<dbReference type="PANTHER" id="PTHR43763">
    <property type="entry name" value="XAA-PRO AMINOPEPTIDASE 1"/>
    <property type="match status" value="1"/>
</dbReference>
<dbReference type="Gene3D" id="3.40.350.10">
    <property type="entry name" value="Creatinase/prolidase N-terminal domain"/>
    <property type="match status" value="2"/>
</dbReference>
<organism evidence="3 4">
    <name type="scientific">Didymodactylos carnosus</name>
    <dbReference type="NCBI Taxonomy" id="1234261"/>
    <lineage>
        <taxon>Eukaryota</taxon>
        <taxon>Metazoa</taxon>
        <taxon>Spiralia</taxon>
        <taxon>Gnathifera</taxon>
        <taxon>Rotifera</taxon>
        <taxon>Eurotatoria</taxon>
        <taxon>Bdelloidea</taxon>
        <taxon>Philodinida</taxon>
        <taxon>Philodinidae</taxon>
        <taxon>Didymodactylos</taxon>
    </lineage>
</organism>
<dbReference type="Proteomes" id="UP000682733">
    <property type="component" value="Unassembled WGS sequence"/>
</dbReference>
<dbReference type="Pfam" id="PF01321">
    <property type="entry name" value="Creatinase_N"/>
    <property type="match status" value="1"/>
</dbReference>
<comment type="caution">
    <text evidence="3">The sequence shown here is derived from an EMBL/GenBank/DDBJ whole genome shotgun (WGS) entry which is preliminary data.</text>
</comment>
<accession>A0A8S2PI42</accession>